<dbReference type="CDD" id="cd07982">
    <property type="entry name" value="HFD_TAF10"/>
    <property type="match status" value="1"/>
</dbReference>
<keyword evidence="3 6" id="KW-0804">Transcription</keyword>
<dbReference type="OrthoDB" id="154356at2759"/>
<feature type="compositionally biased region" description="Basic and acidic residues" evidence="7">
    <location>
        <begin position="1"/>
        <end position="33"/>
    </location>
</feature>
<dbReference type="GO" id="GO:0046695">
    <property type="term" value="C:SLIK (SAGA-like) complex"/>
    <property type="evidence" value="ECO:0007669"/>
    <property type="project" value="EnsemblFungi"/>
</dbReference>
<evidence type="ECO:0000256" key="6">
    <source>
        <dbReference type="PIRNR" id="PIRNR017246"/>
    </source>
</evidence>
<dbReference type="GO" id="GO:1990841">
    <property type="term" value="F:promoter-specific chromatin binding"/>
    <property type="evidence" value="ECO:0007669"/>
    <property type="project" value="TreeGrafter"/>
</dbReference>
<comment type="subcellular location">
    <subcellularLocation>
        <location evidence="1 6">Nucleus</location>
    </subcellularLocation>
</comment>
<dbReference type="GO" id="GO:0016251">
    <property type="term" value="F:RNA polymerase II general transcription initiation factor activity"/>
    <property type="evidence" value="ECO:0007669"/>
    <property type="project" value="TreeGrafter"/>
</dbReference>
<dbReference type="GO" id="GO:0006325">
    <property type="term" value="P:chromatin organization"/>
    <property type="evidence" value="ECO:0007669"/>
    <property type="project" value="EnsemblFungi"/>
</dbReference>
<dbReference type="GO" id="GO:0000124">
    <property type="term" value="C:SAGA complex"/>
    <property type="evidence" value="ECO:0007669"/>
    <property type="project" value="EnsemblFungi"/>
</dbReference>
<dbReference type="Pfam" id="PF03540">
    <property type="entry name" value="TAF10"/>
    <property type="match status" value="1"/>
</dbReference>
<dbReference type="RefSeq" id="XP_007872637.1">
    <property type="nucleotide sequence ID" value="XM_007874446.1"/>
</dbReference>
<dbReference type="PIRSF" id="PIRSF017246">
    <property type="entry name" value="TFIID_TAF10"/>
    <property type="match status" value="1"/>
</dbReference>
<dbReference type="PANTHER" id="PTHR21242:SF0">
    <property type="entry name" value="TRANSCRIPTION INITIATION FACTOR TFIID SUBUNIT 10"/>
    <property type="match status" value="1"/>
</dbReference>
<dbReference type="PANTHER" id="PTHR21242">
    <property type="entry name" value="TRANSCRIPTION INITIATION FACTOR TFIID SUBUNIT 10"/>
    <property type="match status" value="1"/>
</dbReference>
<keyword evidence="2 6" id="KW-0805">Transcription regulation</keyword>
<evidence type="ECO:0000313" key="8">
    <source>
        <dbReference type="EMBL" id="EMR11140.1"/>
    </source>
</evidence>
<dbReference type="GO" id="GO:0060090">
    <property type="term" value="F:molecular adaptor activity"/>
    <property type="evidence" value="ECO:0007669"/>
    <property type="project" value="EnsemblFungi"/>
</dbReference>
<keyword evidence="4 6" id="KW-0539">Nucleus</keyword>
<keyword evidence="9" id="KW-1185">Reference proteome</keyword>
<dbReference type="EMBL" id="AFWA02000002">
    <property type="protein sequence ID" value="EMR11140.1"/>
    <property type="molecule type" value="Genomic_DNA"/>
</dbReference>
<proteinExistence type="inferred from homology"/>
<dbReference type="GO" id="GO:0005669">
    <property type="term" value="C:transcription factor TFIID complex"/>
    <property type="evidence" value="ECO:0007669"/>
    <property type="project" value="EnsemblFungi"/>
</dbReference>
<accession>M7PB74</accession>
<dbReference type="AlphaFoldDB" id="M7PB74"/>
<dbReference type="GeneID" id="19894434"/>
<evidence type="ECO:0000256" key="5">
    <source>
        <dbReference type="ARBA" id="ARBA00025730"/>
    </source>
</evidence>
<dbReference type="STRING" id="1069680.M7PB74"/>
<feature type="region of interest" description="Disordered" evidence="7">
    <location>
        <begin position="1"/>
        <end position="35"/>
    </location>
</feature>
<evidence type="ECO:0000256" key="4">
    <source>
        <dbReference type="ARBA" id="ARBA00023242"/>
    </source>
</evidence>
<dbReference type="PRINTS" id="PR01443">
    <property type="entry name" value="TFIID30KDSUB"/>
</dbReference>
<comment type="function">
    <text evidence="6">Functions as a component of both the DNA-binding general transcription initiation factor complex TFIID and the transcription coactivator SAGA complex. Binding of TFIID to a promoter (with or without TATA element) is the initial step in pre-initiation complex (PIC) formation. TFIID plays a key role in the regulation of gene expression by RNA polymerase II through different activities such as transcription activator interaction, core promoter recognition and selectivity, TFIIA and TFIIB interaction, chromatin modification (histone acetylation by TAF1), facilitation of DNA opening and initiation of transcription. SAGA acts as a general cofactor required for essentially all RNA polymerase II transcription. At the promoters, SAGA is required for transcription pre-initiation complex (PIC) recruitment. It influences RNA polymerase II transcriptional activity through different activities such as TBP interaction (via core/TAF module) and promoter selectivity, interaction with transcription activators (via Tra1/SPT module), and chromatin modification through histone acetylation (via HAT module) and deubiquitination (via DUB module). SAGA preferentially acetylates histones H3 (to form H3K9ac, H3K14ac, H3K18ac and H3K23ac) and H2B and deubiquitinates histone H2B. SAGA interacts with DNA via upstream activating sequences (UASs).</text>
</comment>
<gene>
    <name evidence="8" type="ORF">PNEG_00736</name>
</gene>
<dbReference type="GO" id="GO:0045944">
    <property type="term" value="P:positive regulation of transcription by RNA polymerase II"/>
    <property type="evidence" value="ECO:0007669"/>
    <property type="project" value="EnsemblFungi"/>
</dbReference>
<comment type="similarity">
    <text evidence="5 6">Belongs to the TAF10 family.</text>
</comment>
<sequence>MSDEKEIQEEKTGNDEIKMEDVNTENVSEKMEESTEIPASYRKQKDRTLREFLNMMDDYAPIIPDAVTDYYLSIAGFECDDIRIKRLLALAAQKFIADIAQDAYQYSCIRSSSMMSAVLSNQTGYTGSIRNRYGKEKGKTVLTMEDLSAALHEYGINMKQPDFYR</sequence>
<dbReference type="eggNOG" id="KOG3423">
    <property type="taxonomic scope" value="Eukaryota"/>
</dbReference>
<protein>
    <recommendedName>
        <fullName evidence="6">Transcription initiation factor TFIID subunit 10</fullName>
    </recommendedName>
</protein>
<evidence type="ECO:0000256" key="1">
    <source>
        <dbReference type="ARBA" id="ARBA00004123"/>
    </source>
</evidence>
<dbReference type="VEuPathDB" id="FungiDB:PNEG_00736"/>
<dbReference type="GO" id="GO:0042802">
    <property type="term" value="F:identical protein binding"/>
    <property type="evidence" value="ECO:0007669"/>
    <property type="project" value="EnsemblFungi"/>
</dbReference>
<name>M7PB74_PNEMU</name>
<reference evidence="9" key="1">
    <citation type="journal article" date="2016" name="Nat. Commun.">
        <title>Genome analysis of three Pneumocystis species reveals adaptation mechanisms to life exclusively in mammalian hosts.</title>
        <authorList>
            <person name="Ma L."/>
            <person name="Chen Z."/>
            <person name="Huang D.W."/>
            <person name="Kutty G."/>
            <person name="Ishihara M."/>
            <person name="Wang H."/>
            <person name="Abouelleil A."/>
            <person name="Bishop L."/>
            <person name="Davey E."/>
            <person name="Deng R."/>
            <person name="Deng X."/>
            <person name="Fan L."/>
            <person name="Fantoni G."/>
            <person name="Fitzgerald M."/>
            <person name="Gogineni E."/>
            <person name="Goldberg J.M."/>
            <person name="Handley G."/>
            <person name="Hu X."/>
            <person name="Huber C."/>
            <person name="Jiao X."/>
            <person name="Jones K."/>
            <person name="Levin J.Z."/>
            <person name="Liu Y."/>
            <person name="Macdonald P."/>
            <person name="Melnikov A."/>
            <person name="Raley C."/>
            <person name="Sassi M."/>
            <person name="Sherman B.T."/>
            <person name="Song X."/>
            <person name="Sykes S."/>
            <person name="Tran B."/>
            <person name="Walsh L."/>
            <person name="Xia Y."/>
            <person name="Yang J."/>
            <person name="Young S."/>
            <person name="Zeng Q."/>
            <person name="Zheng X."/>
            <person name="Stephens R."/>
            <person name="Nusbaum C."/>
            <person name="Birren B.W."/>
            <person name="Azadi P."/>
            <person name="Lempicki R.A."/>
            <person name="Cuomo C.A."/>
            <person name="Kovacs J.A."/>
        </authorList>
    </citation>
    <scope>NUCLEOTIDE SEQUENCE [LARGE SCALE GENOMIC DNA]</scope>
    <source>
        <strain evidence="9">B123</strain>
    </source>
</reference>
<dbReference type="HOGENOM" id="CLU_064104_4_1_1"/>
<comment type="caution">
    <text evidence="8">The sequence shown here is derived from an EMBL/GenBank/DDBJ whole genome shotgun (WGS) entry which is preliminary data.</text>
</comment>
<dbReference type="OMA" id="GFECDDV"/>
<evidence type="ECO:0000256" key="7">
    <source>
        <dbReference type="SAM" id="MobiDB-lite"/>
    </source>
</evidence>
<evidence type="ECO:0000256" key="3">
    <source>
        <dbReference type="ARBA" id="ARBA00023163"/>
    </source>
</evidence>
<dbReference type="InterPro" id="IPR003923">
    <property type="entry name" value="TAF10"/>
</dbReference>
<dbReference type="Proteomes" id="UP000011958">
    <property type="component" value="Unassembled WGS sequence"/>
</dbReference>
<evidence type="ECO:0000256" key="2">
    <source>
        <dbReference type="ARBA" id="ARBA00023015"/>
    </source>
</evidence>
<dbReference type="GO" id="GO:0051123">
    <property type="term" value="P:RNA polymerase II preinitiation complex assembly"/>
    <property type="evidence" value="ECO:0007669"/>
    <property type="project" value="EnsemblFungi"/>
</dbReference>
<evidence type="ECO:0000313" key="9">
    <source>
        <dbReference type="Proteomes" id="UP000011958"/>
    </source>
</evidence>
<organism evidence="8 9">
    <name type="scientific">Pneumocystis murina (strain B123)</name>
    <name type="common">Mouse pneumocystis pneumonia agent</name>
    <name type="synonym">Pneumocystis carinii f. sp. muris</name>
    <dbReference type="NCBI Taxonomy" id="1069680"/>
    <lineage>
        <taxon>Eukaryota</taxon>
        <taxon>Fungi</taxon>
        <taxon>Dikarya</taxon>
        <taxon>Ascomycota</taxon>
        <taxon>Taphrinomycotina</taxon>
        <taxon>Pneumocystomycetes</taxon>
        <taxon>Pneumocystaceae</taxon>
        <taxon>Pneumocystis</taxon>
    </lineage>
</organism>